<dbReference type="EMBL" id="CP036273">
    <property type="protein sequence ID" value="QDU23405.1"/>
    <property type="molecule type" value="Genomic_DNA"/>
</dbReference>
<dbReference type="KEGG" id="uli:ETAA1_54050"/>
<protein>
    <recommendedName>
        <fullName evidence="3">Arrestin-like N-terminal domain-containing protein</fullName>
    </recommendedName>
</protein>
<accession>A0A517Y0W4</accession>
<dbReference type="RefSeq" id="WP_145243651.1">
    <property type="nucleotide sequence ID" value="NZ_CP036273.1"/>
</dbReference>
<evidence type="ECO:0000313" key="2">
    <source>
        <dbReference type="Proteomes" id="UP000319576"/>
    </source>
</evidence>
<keyword evidence="2" id="KW-1185">Reference proteome</keyword>
<evidence type="ECO:0008006" key="3">
    <source>
        <dbReference type="Google" id="ProtNLM"/>
    </source>
</evidence>
<dbReference type="AlphaFoldDB" id="A0A517Y0W4"/>
<dbReference type="Proteomes" id="UP000319576">
    <property type="component" value="Chromosome"/>
</dbReference>
<evidence type="ECO:0000313" key="1">
    <source>
        <dbReference type="EMBL" id="QDU23405.1"/>
    </source>
</evidence>
<proteinExistence type="predicted"/>
<organism evidence="1 2">
    <name type="scientific">Urbifossiella limnaea</name>
    <dbReference type="NCBI Taxonomy" id="2528023"/>
    <lineage>
        <taxon>Bacteria</taxon>
        <taxon>Pseudomonadati</taxon>
        <taxon>Planctomycetota</taxon>
        <taxon>Planctomycetia</taxon>
        <taxon>Gemmatales</taxon>
        <taxon>Gemmataceae</taxon>
        <taxon>Urbifossiella</taxon>
    </lineage>
</organism>
<reference evidence="1 2" key="1">
    <citation type="submission" date="2019-02" db="EMBL/GenBank/DDBJ databases">
        <title>Deep-cultivation of Planctomycetes and their phenomic and genomic characterization uncovers novel biology.</title>
        <authorList>
            <person name="Wiegand S."/>
            <person name="Jogler M."/>
            <person name="Boedeker C."/>
            <person name="Pinto D."/>
            <person name="Vollmers J."/>
            <person name="Rivas-Marin E."/>
            <person name="Kohn T."/>
            <person name="Peeters S.H."/>
            <person name="Heuer A."/>
            <person name="Rast P."/>
            <person name="Oberbeckmann S."/>
            <person name="Bunk B."/>
            <person name="Jeske O."/>
            <person name="Meyerdierks A."/>
            <person name="Storesund J.E."/>
            <person name="Kallscheuer N."/>
            <person name="Luecker S."/>
            <person name="Lage O.M."/>
            <person name="Pohl T."/>
            <person name="Merkel B.J."/>
            <person name="Hornburger P."/>
            <person name="Mueller R.-W."/>
            <person name="Bruemmer F."/>
            <person name="Labrenz M."/>
            <person name="Spormann A.M."/>
            <person name="Op den Camp H."/>
            <person name="Overmann J."/>
            <person name="Amann R."/>
            <person name="Jetten M.S.M."/>
            <person name="Mascher T."/>
            <person name="Medema M.H."/>
            <person name="Devos D.P."/>
            <person name="Kaster A.-K."/>
            <person name="Ovreas L."/>
            <person name="Rohde M."/>
            <person name="Galperin M.Y."/>
            <person name="Jogler C."/>
        </authorList>
    </citation>
    <scope>NUCLEOTIDE SEQUENCE [LARGE SCALE GENOMIC DNA]</scope>
    <source>
        <strain evidence="1 2">ETA_A1</strain>
    </source>
</reference>
<gene>
    <name evidence="1" type="ORF">ETAA1_54050</name>
</gene>
<dbReference type="OrthoDB" id="269669at2"/>
<name>A0A517Y0W4_9BACT</name>
<sequence length="127" mass="13681">MRGEPEVRVEVTGDRFHPGDEVRGAFVLPGGPPADADSVEVSVLWHTSGKGTEDLGVIHFEDWTAAAGTLPELPNPGTFAVRLPNTPWSYDGTLVKVHWVARVRLRFGASGEVVAEAPFVLAPREPT</sequence>